<evidence type="ECO:0000256" key="6">
    <source>
        <dbReference type="ARBA" id="ARBA00022839"/>
    </source>
</evidence>
<evidence type="ECO:0000256" key="4">
    <source>
        <dbReference type="ARBA" id="ARBA00022801"/>
    </source>
</evidence>
<evidence type="ECO:0000256" key="1">
    <source>
        <dbReference type="ARBA" id="ARBA00022722"/>
    </source>
</evidence>
<comment type="caution">
    <text evidence="17">The sequence shown here is derived from an EMBL/GenBank/DDBJ whole genome shotgun (WGS) entry which is preliminary data.</text>
</comment>
<dbReference type="Gene3D" id="3.40.50.300">
    <property type="entry name" value="P-loop containing nucleotide triphosphate hydrolases"/>
    <property type="match status" value="3"/>
</dbReference>
<dbReference type="AlphaFoldDB" id="A0A3R6HNL6"/>
<keyword evidence="9" id="KW-0234">DNA repair</keyword>
<evidence type="ECO:0000256" key="3">
    <source>
        <dbReference type="ARBA" id="ARBA00022763"/>
    </source>
</evidence>
<dbReference type="PROSITE" id="PS51198">
    <property type="entry name" value="UVRD_HELICASE_ATP_BIND"/>
    <property type="match status" value="1"/>
</dbReference>
<keyword evidence="5 14" id="KW-0347">Helicase</keyword>
<keyword evidence="6" id="KW-0269">Exonuclease</keyword>
<evidence type="ECO:0000256" key="7">
    <source>
        <dbReference type="ARBA" id="ARBA00022840"/>
    </source>
</evidence>
<evidence type="ECO:0000313" key="17">
    <source>
        <dbReference type="EMBL" id="RHH79982.1"/>
    </source>
</evidence>
<reference evidence="17 18" key="1">
    <citation type="submission" date="2018-08" db="EMBL/GenBank/DDBJ databases">
        <title>A genome reference for cultivated species of the human gut microbiota.</title>
        <authorList>
            <person name="Zou Y."/>
            <person name="Xue W."/>
            <person name="Luo G."/>
        </authorList>
    </citation>
    <scope>NUCLEOTIDE SEQUENCE [LARGE SCALE GENOMIC DNA]</scope>
    <source>
        <strain evidence="17 18">AM16-50</strain>
    </source>
</reference>
<keyword evidence="3" id="KW-0227">DNA damage</keyword>
<keyword evidence="2 14" id="KW-0547">Nucleotide-binding</keyword>
<proteinExistence type="predicted"/>
<sequence length="1075" mass="122490">MLTVYRASAGAGKTHKLTGEYLTLLFTGPGAFRRILAVTFTNKATDEMKTRIVDELYNLASGRKSDYVELLKSAYSLTEIQVRKQAAQILIDILHDYSAFNISTIDRFFQQTMRAFTREIGLQGGYGIEMDQELVLTTAIDNLLSDLEKPESKDLLGWLLRFAEDKIESGGEWNLRKDIMALSREVFKESYKAFSEAVGRDIEDKKALEDYKNELYGIIRSVEATAKELGERGLAILNKYGLKVTDFKGGSRSPLTLLDRLVQGEMKEPSATFIGLADNLDGCFTKTVSLGTRQIIGCAFEDGLNDCIKGIISLFGNLTAYNTAREIVRYYYTLGILTDVSRQIAAYREEKNVMLIADTTELLSKVIEGSDAPFIYEKTGTHVDHYMIDEFQDTSGMQWNNFRPLIEESLAHSRDNLIVGDVKQSIYRFRNSDWKLLDEQVQADFSPEVVHEETLKDNWRSCRNIVEFNNALFTTLPGVLQAVYNEALSVSSLSEEQRAAFFTKIMSAYDKSFQQVPPPFMQKDGHVRIEFLSGDNEKDWKEEALGRLPGVLEKLQDNGYALKDIAILVRTNQEGAQVADTLLAYKEEHPSNRYNYDIISDEALFVSGSTAVRFMVSLLRYLKNPEDRTNEQIALYSYQVLKGRFGVETPAFPPEVVSVLQILSRQSLYEITEGLFRLFADDFPENEQVFVQAFLDMVSEYTQKESADLNRFLKWWDETGCRKTIATPDGQNAIRILTVHKSKGLGFKVVIIPFGDWEIDHKPTKPVILWCHPEEKPFDRLHLVPVRYGQSLGKTIFAGDYFKERLHAFIDNLNTLYVAFTRSKDELIVFSPRPKKMKDATGEVEKISTLTDALWAGLRTDMPDTREGEKLISLPAAFDTETGVFELGDWWHPVAKEENGDIQEIGMARLSSISPDDRLQLRLHGKGYFFDNARRKHGALMHEVLSCIRTRKDIPQSVERYHQEGVIDKEEAIALVARLEELLNLPEAASWYDGTARVLNEVDILFGKGLSKRPDRVMITGNRVVVVDYKFGEYADQRYHSQVRNYLKLIRQMGYDEVEGFLWYVELNKIEAVKG</sequence>
<name>A0A3R6HNL6_9BACT</name>
<keyword evidence="4 14" id="KW-0378">Hydrolase</keyword>
<dbReference type="SUPFAM" id="SSF52540">
    <property type="entry name" value="P-loop containing nucleoside triphosphate hydrolases"/>
    <property type="match status" value="1"/>
</dbReference>
<dbReference type="Pfam" id="PF12705">
    <property type="entry name" value="PDDEXK_1"/>
    <property type="match status" value="1"/>
</dbReference>
<dbReference type="PANTHER" id="PTHR11070">
    <property type="entry name" value="UVRD / RECB / PCRA DNA HELICASE FAMILY MEMBER"/>
    <property type="match status" value="1"/>
</dbReference>
<gene>
    <name evidence="17" type="ORF">DW191_02320</name>
</gene>
<dbReference type="GO" id="GO:0005524">
    <property type="term" value="F:ATP binding"/>
    <property type="evidence" value="ECO:0007669"/>
    <property type="project" value="UniProtKB-UniRule"/>
</dbReference>
<evidence type="ECO:0000256" key="2">
    <source>
        <dbReference type="ARBA" id="ARBA00022741"/>
    </source>
</evidence>
<dbReference type="GO" id="GO:0003677">
    <property type="term" value="F:DNA binding"/>
    <property type="evidence" value="ECO:0007669"/>
    <property type="project" value="UniProtKB-KW"/>
</dbReference>
<comment type="catalytic activity">
    <reaction evidence="13">
        <text>ATP + H2O = ADP + phosphate + H(+)</text>
        <dbReference type="Rhea" id="RHEA:13065"/>
        <dbReference type="ChEBI" id="CHEBI:15377"/>
        <dbReference type="ChEBI" id="CHEBI:15378"/>
        <dbReference type="ChEBI" id="CHEBI:30616"/>
        <dbReference type="ChEBI" id="CHEBI:43474"/>
        <dbReference type="ChEBI" id="CHEBI:456216"/>
        <dbReference type="EC" id="5.6.2.4"/>
    </reaction>
</comment>
<dbReference type="GO" id="GO:0043138">
    <property type="term" value="F:3'-5' DNA helicase activity"/>
    <property type="evidence" value="ECO:0007669"/>
    <property type="project" value="UniProtKB-EC"/>
</dbReference>
<dbReference type="GO" id="GO:0005829">
    <property type="term" value="C:cytosol"/>
    <property type="evidence" value="ECO:0007669"/>
    <property type="project" value="TreeGrafter"/>
</dbReference>
<keyword evidence="1" id="KW-0540">Nuclease</keyword>
<feature type="binding site" evidence="14">
    <location>
        <begin position="7"/>
        <end position="14"/>
    </location>
    <ligand>
        <name>ATP</name>
        <dbReference type="ChEBI" id="CHEBI:30616"/>
    </ligand>
</feature>
<dbReference type="PROSITE" id="PS51217">
    <property type="entry name" value="UVRD_HELICASE_CTER"/>
    <property type="match status" value="1"/>
</dbReference>
<keyword evidence="7 14" id="KW-0067">ATP-binding</keyword>
<evidence type="ECO:0000256" key="5">
    <source>
        <dbReference type="ARBA" id="ARBA00022806"/>
    </source>
</evidence>
<dbReference type="InterPro" id="IPR014016">
    <property type="entry name" value="UvrD-like_ATP-bd"/>
</dbReference>
<evidence type="ECO:0000256" key="10">
    <source>
        <dbReference type="ARBA" id="ARBA00023235"/>
    </source>
</evidence>
<evidence type="ECO:0000259" key="16">
    <source>
        <dbReference type="PROSITE" id="PS51217"/>
    </source>
</evidence>
<dbReference type="InterPro" id="IPR014017">
    <property type="entry name" value="DNA_helicase_UvrD-like_C"/>
</dbReference>
<dbReference type="InterPro" id="IPR038726">
    <property type="entry name" value="PDDEXK_AddAB-type"/>
</dbReference>
<protein>
    <recommendedName>
        <fullName evidence="12">DNA 3'-5' helicase</fullName>
        <ecNumber evidence="12">5.6.2.4</ecNumber>
    </recommendedName>
</protein>
<dbReference type="InterPro" id="IPR027417">
    <property type="entry name" value="P-loop_NTPase"/>
</dbReference>
<evidence type="ECO:0000256" key="9">
    <source>
        <dbReference type="ARBA" id="ARBA00023204"/>
    </source>
</evidence>
<organism evidence="17 18">
    <name type="scientific">Parabacteroides merdae</name>
    <dbReference type="NCBI Taxonomy" id="46503"/>
    <lineage>
        <taxon>Bacteria</taxon>
        <taxon>Pseudomonadati</taxon>
        <taxon>Bacteroidota</taxon>
        <taxon>Bacteroidia</taxon>
        <taxon>Bacteroidales</taxon>
        <taxon>Tannerellaceae</taxon>
        <taxon>Parabacteroides</taxon>
    </lineage>
</organism>
<evidence type="ECO:0000256" key="13">
    <source>
        <dbReference type="ARBA" id="ARBA00048988"/>
    </source>
</evidence>
<dbReference type="InterPro" id="IPR000212">
    <property type="entry name" value="DNA_helicase_UvrD/REP"/>
</dbReference>
<dbReference type="PANTHER" id="PTHR11070:SF67">
    <property type="entry name" value="DNA 3'-5' HELICASE"/>
    <property type="match status" value="1"/>
</dbReference>
<keyword evidence="10" id="KW-0413">Isomerase</keyword>
<dbReference type="Gene3D" id="1.10.3170.10">
    <property type="entry name" value="Recbcd, chain B, domain 2"/>
    <property type="match status" value="1"/>
</dbReference>
<dbReference type="Pfam" id="PF00580">
    <property type="entry name" value="UvrD-helicase"/>
    <property type="match status" value="2"/>
</dbReference>
<keyword evidence="8" id="KW-0238">DNA-binding</keyword>
<evidence type="ECO:0000256" key="14">
    <source>
        <dbReference type="PROSITE-ProRule" id="PRU00560"/>
    </source>
</evidence>
<dbReference type="Proteomes" id="UP000283732">
    <property type="component" value="Unassembled WGS sequence"/>
</dbReference>
<dbReference type="GO" id="GO:0000725">
    <property type="term" value="P:recombinational repair"/>
    <property type="evidence" value="ECO:0007669"/>
    <property type="project" value="TreeGrafter"/>
</dbReference>
<dbReference type="EC" id="5.6.2.4" evidence="12"/>
<dbReference type="Pfam" id="PF13361">
    <property type="entry name" value="UvrD_C"/>
    <property type="match status" value="1"/>
</dbReference>
<feature type="domain" description="UvrD-like helicase C-terminal" evidence="16">
    <location>
        <begin position="496"/>
        <end position="744"/>
    </location>
</feature>
<dbReference type="Gene3D" id="3.90.320.10">
    <property type="match status" value="1"/>
</dbReference>
<evidence type="ECO:0000256" key="8">
    <source>
        <dbReference type="ARBA" id="ARBA00023125"/>
    </source>
</evidence>
<accession>A0A3R6HNL6</accession>
<comment type="catalytic activity">
    <reaction evidence="11">
        <text>Couples ATP hydrolysis with the unwinding of duplex DNA by translocating in the 3'-5' direction.</text>
        <dbReference type="EC" id="5.6.2.4"/>
    </reaction>
</comment>
<dbReference type="GO" id="GO:0004527">
    <property type="term" value="F:exonuclease activity"/>
    <property type="evidence" value="ECO:0007669"/>
    <property type="project" value="UniProtKB-KW"/>
</dbReference>
<evidence type="ECO:0000256" key="11">
    <source>
        <dbReference type="ARBA" id="ARBA00034617"/>
    </source>
</evidence>
<dbReference type="RefSeq" id="WP_122131201.1">
    <property type="nucleotide sequence ID" value="NZ_JBCHEI010000007.1"/>
</dbReference>
<dbReference type="EMBL" id="QRKC01000001">
    <property type="protein sequence ID" value="RHH79982.1"/>
    <property type="molecule type" value="Genomic_DNA"/>
</dbReference>
<evidence type="ECO:0000256" key="12">
    <source>
        <dbReference type="ARBA" id="ARBA00034808"/>
    </source>
</evidence>
<evidence type="ECO:0000259" key="15">
    <source>
        <dbReference type="PROSITE" id="PS51198"/>
    </source>
</evidence>
<dbReference type="InterPro" id="IPR011604">
    <property type="entry name" value="PDDEXK-like_dom_sf"/>
</dbReference>
<evidence type="ECO:0000313" key="18">
    <source>
        <dbReference type="Proteomes" id="UP000283732"/>
    </source>
</evidence>
<feature type="domain" description="UvrD-like helicase ATP-binding" evidence="15">
    <location>
        <begin position="1"/>
        <end position="462"/>
    </location>
</feature>